<protein>
    <submittedName>
        <fullName evidence="1">Uncharacterized protein</fullName>
    </submittedName>
</protein>
<dbReference type="OrthoDB" id="10031156at2759"/>
<dbReference type="Proteomes" id="UP000241769">
    <property type="component" value="Unassembled WGS sequence"/>
</dbReference>
<dbReference type="AlphaFoldDB" id="A0A2P6N5K6"/>
<evidence type="ECO:0000313" key="2">
    <source>
        <dbReference type="Proteomes" id="UP000241769"/>
    </source>
</evidence>
<gene>
    <name evidence="1" type="ORF">PROFUN_12765</name>
</gene>
<keyword evidence="2" id="KW-1185">Reference proteome</keyword>
<evidence type="ECO:0000313" key="1">
    <source>
        <dbReference type="EMBL" id="PRP79227.1"/>
    </source>
</evidence>
<reference evidence="1 2" key="1">
    <citation type="journal article" date="2018" name="Genome Biol. Evol.">
        <title>Multiple Roots of Fruiting Body Formation in Amoebozoa.</title>
        <authorList>
            <person name="Hillmann F."/>
            <person name="Forbes G."/>
            <person name="Novohradska S."/>
            <person name="Ferling I."/>
            <person name="Riege K."/>
            <person name="Groth M."/>
            <person name="Westermann M."/>
            <person name="Marz M."/>
            <person name="Spaller T."/>
            <person name="Winckler T."/>
            <person name="Schaap P."/>
            <person name="Glockner G."/>
        </authorList>
    </citation>
    <scope>NUCLEOTIDE SEQUENCE [LARGE SCALE GENOMIC DNA]</scope>
    <source>
        <strain evidence="1 2">Jena</strain>
    </source>
</reference>
<sequence>MDKKQFDRRLQHLISISNELQQTHGNPSTSSEVLAKMRISPRDRMKDMNLDGAYLKDGRNFRNQREFVQNFVDQCRLLNRGMEPHMTYEQIPSQMVNGDGINIWRLYSSAEQILGCICEIIVASVPVHTTLKNYNTVLDPVILAIGRSAGAVGHFGEGMKVTINRFTDAGYLVYYHTGCTQWSFSYNESRILHAHFTQIPPRPHTTVTIQVPHSIFQTGANLSPIDINEYLTLNPHYQATCEQFWFNKNIILIPIAKITALSASKAPPGQGPDQMAGGIYVRGIQIAKSDHGAAKGTSLGFAINFIGSTDQYEAIGLRRDRDHVNVDKIVQMIRGLLIEGYRGNQDVQDEICRFICSHVEAQPSKGYPKFITAMLHKSQHAQSESSEDVLFSDIVCDFFNRSLRAALGSGNKAVLPYKKGEEKDKDEAEYLQCKASLVSDHLYSLVEPSRHMVTLEKLWASKREDLWKLPEAVPKSEAEKKLVDGLVGTVKKCYFNSPEEEFTIVFKVFPHGNQLLVIDIPVTDDQGKILRKKPKIWIVDYGYLNRTEMVNLASDPADTEFKRRVKHVTNRRSSGEEEFSTLQLMVNSLYFNLRYYQVLHLNATRGKAKCWWLVTFAHEVPHNVAAGHNKQHEFLEEMILQEHMFKLFNKWDN</sequence>
<organism evidence="1 2">
    <name type="scientific">Planoprotostelium fungivorum</name>
    <dbReference type="NCBI Taxonomy" id="1890364"/>
    <lineage>
        <taxon>Eukaryota</taxon>
        <taxon>Amoebozoa</taxon>
        <taxon>Evosea</taxon>
        <taxon>Variosea</taxon>
        <taxon>Cavosteliida</taxon>
        <taxon>Cavosteliaceae</taxon>
        <taxon>Planoprotostelium</taxon>
    </lineage>
</organism>
<accession>A0A2P6N5K6</accession>
<proteinExistence type="predicted"/>
<dbReference type="EMBL" id="MDYQ01000192">
    <property type="protein sequence ID" value="PRP79227.1"/>
    <property type="molecule type" value="Genomic_DNA"/>
</dbReference>
<name>A0A2P6N5K6_9EUKA</name>
<comment type="caution">
    <text evidence="1">The sequence shown here is derived from an EMBL/GenBank/DDBJ whole genome shotgun (WGS) entry which is preliminary data.</text>
</comment>
<dbReference type="InParanoid" id="A0A2P6N5K6"/>